<evidence type="ECO:0000256" key="7">
    <source>
        <dbReference type="ARBA" id="ARBA00023136"/>
    </source>
</evidence>
<dbReference type="Pfam" id="PF12662">
    <property type="entry name" value="cEGF"/>
    <property type="match status" value="1"/>
</dbReference>
<dbReference type="SUPFAM" id="SSF57424">
    <property type="entry name" value="LDL receptor-like module"/>
    <property type="match status" value="6"/>
</dbReference>
<dbReference type="PROSITE" id="PS01186">
    <property type="entry name" value="EGF_2"/>
    <property type="match status" value="2"/>
</dbReference>
<dbReference type="FunFam" id="2.10.25.10:FF:000010">
    <property type="entry name" value="Pro-epidermal growth factor"/>
    <property type="match status" value="1"/>
</dbReference>
<dbReference type="GO" id="GO:0006898">
    <property type="term" value="P:receptor-mediated endocytosis"/>
    <property type="evidence" value="ECO:0007669"/>
    <property type="project" value="TreeGrafter"/>
</dbReference>
<feature type="disulfide bond" evidence="11">
    <location>
        <begin position="33"/>
        <end position="48"/>
    </location>
</feature>
<dbReference type="FunFam" id="4.10.400.10:FF:000001">
    <property type="entry name" value="Low-density lipoprotein receptor-related protein 1"/>
    <property type="match status" value="1"/>
</dbReference>
<dbReference type="Gene3D" id="2.10.25.10">
    <property type="entry name" value="Laminin"/>
    <property type="match status" value="2"/>
</dbReference>
<dbReference type="InterPro" id="IPR023415">
    <property type="entry name" value="LDLR_class-A_CS"/>
</dbReference>
<dbReference type="InterPro" id="IPR000742">
    <property type="entry name" value="EGF"/>
</dbReference>
<keyword evidence="8 11" id="KW-1015">Disulfide bond</keyword>
<dbReference type="CDD" id="cd00112">
    <property type="entry name" value="LDLa"/>
    <property type="match status" value="6"/>
</dbReference>
<dbReference type="FunFam" id="2.10.25.10:FF:000072">
    <property type="entry name" value="Low-density lipoprotein receptor-related protein 1B"/>
    <property type="match status" value="1"/>
</dbReference>
<feature type="disulfide bond" evidence="11">
    <location>
        <begin position="275"/>
        <end position="287"/>
    </location>
</feature>
<dbReference type="PRINTS" id="PR00261">
    <property type="entry name" value="LDLRECEPTOR"/>
</dbReference>
<feature type="disulfide bond" evidence="11">
    <location>
        <begin position="282"/>
        <end position="300"/>
    </location>
</feature>
<evidence type="ECO:0000256" key="2">
    <source>
        <dbReference type="ARBA" id="ARBA00009939"/>
    </source>
</evidence>
<dbReference type="Ensembl" id="ENSAPOT00000004284.1">
    <property type="protein sequence ID" value="ENSAPOP00000026213.1"/>
    <property type="gene ID" value="ENSAPOG00000009879.1"/>
</dbReference>
<keyword evidence="7" id="KW-0472">Membrane</keyword>
<keyword evidence="10" id="KW-0325">Glycoprotein</keyword>
<keyword evidence="5" id="KW-0677">Repeat</keyword>
<dbReference type="InParanoid" id="A0A3Q1G878"/>
<accession>A0A3Q1G878</accession>
<dbReference type="GO" id="GO:0043235">
    <property type="term" value="C:receptor complex"/>
    <property type="evidence" value="ECO:0007669"/>
    <property type="project" value="TreeGrafter"/>
</dbReference>
<dbReference type="STRING" id="80966.ENSAPOP00000026213"/>
<keyword evidence="4" id="KW-0812">Transmembrane</keyword>
<feature type="disulfide bond" evidence="11">
    <location>
        <begin position="96"/>
        <end position="108"/>
    </location>
</feature>
<feature type="disulfide bond" evidence="11">
    <location>
        <begin position="60"/>
        <end position="78"/>
    </location>
</feature>
<keyword evidence="3" id="KW-0245">EGF-like domain</keyword>
<dbReference type="PANTHER" id="PTHR22722">
    <property type="entry name" value="LOW-DENSITY LIPOPROTEIN RECEPTOR-RELATED PROTEIN 2-RELATED"/>
    <property type="match status" value="1"/>
</dbReference>
<dbReference type="SMART" id="SM00181">
    <property type="entry name" value="EGF"/>
    <property type="match status" value="3"/>
</dbReference>
<dbReference type="SMART" id="SM00179">
    <property type="entry name" value="EGF_CA"/>
    <property type="match status" value="2"/>
</dbReference>
<protein>
    <recommendedName>
        <fullName evidence="12">EGF-like domain-containing protein</fullName>
    </recommendedName>
</protein>
<dbReference type="Proteomes" id="UP000257200">
    <property type="component" value="Unplaced"/>
</dbReference>
<feature type="domain" description="EGF-like" evidence="12">
    <location>
        <begin position="182"/>
        <end position="197"/>
    </location>
</feature>
<feature type="disulfide bond" evidence="11">
    <location>
        <begin position="53"/>
        <end position="65"/>
    </location>
</feature>
<keyword evidence="6" id="KW-1133">Transmembrane helix</keyword>
<feature type="disulfide bond" evidence="11">
    <location>
        <begin position="115"/>
        <end position="130"/>
    </location>
</feature>
<dbReference type="GeneTree" id="ENSGT00940000164512"/>
<evidence type="ECO:0000256" key="3">
    <source>
        <dbReference type="ARBA" id="ARBA00022536"/>
    </source>
</evidence>
<feature type="disulfide bond" evidence="11">
    <location>
        <begin position="315"/>
        <end position="327"/>
    </location>
</feature>
<evidence type="ECO:0000259" key="12">
    <source>
        <dbReference type="PROSITE" id="PS01186"/>
    </source>
</evidence>
<evidence type="ECO:0000256" key="9">
    <source>
        <dbReference type="ARBA" id="ARBA00023170"/>
    </source>
</evidence>
<evidence type="ECO:0000256" key="4">
    <source>
        <dbReference type="ARBA" id="ARBA00022692"/>
    </source>
</evidence>
<comment type="caution">
    <text evidence="11">Lacks conserved residue(s) required for the propagation of feature annotation.</text>
</comment>
<keyword evidence="14" id="KW-1185">Reference proteome</keyword>
<dbReference type="PROSITE" id="PS50068">
    <property type="entry name" value="LDLRA_2"/>
    <property type="match status" value="6"/>
</dbReference>
<dbReference type="PROSITE" id="PS01187">
    <property type="entry name" value="EGF_CA"/>
    <property type="match status" value="1"/>
</dbReference>
<evidence type="ECO:0000256" key="8">
    <source>
        <dbReference type="ARBA" id="ARBA00023157"/>
    </source>
</evidence>
<dbReference type="PROSITE" id="PS01209">
    <property type="entry name" value="LDLRA_1"/>
    <property type="match status" value="4"/>
</dbReference>
<comment type="similarity">
    <text evidence="2">Belongs to the LDLR family.</text>
</comment>
<reference evidence="13" key="2">
    <citation type="submission" date="2025-09" db="UniProtKB">
        <authorList>
            <consortium name="Ensembl"/>
        </authorList>
    </citation>
    <scope>IDENTIFICATION</scope>
</reference>
<evidence type="ECO:0000256" key="1">
    <source>
        <dbReference type="ARBA" id="ARBA00004167"/>
    </source>
</evidence>
<comment type="subcellular location">
    <subcellularLocation>
        <location evidence="1">Membrane</location>
        <topology evidence="1">Single-pass membrane protein</topology>
    </subcellularLocation>
</comment>
<dbReference type="PANTHER" id="PTHR22722:SF11">
    <property type="entry name" value="LOW-DENSITY LIPOPROTEIN RECEPTOR-RELATED PROTEIN 2"/>
    <property type="match status" value="1"/>
</dbReference>
<evidence type="ECO:0000256" key="10">
    <source>
        <dbReference type="ARBA" id="ARBA00023180"/>
    </source>
</evidence>
<reference evidence="13" key="1">
    <citation type="submission" date="2025-08" db="UniProtKB">
        <authorList>
            <consortium name="Ensembl"/>
        </authorList>
    </citation>
    <scope>IDENTIFICATION</scope>
</reference>
<feature type="disulfide bond" evidence="11">
    <location>
        <begin position="322"/>
        <end position="340"/>
    </location>
</feature>
<feature type="disulfide bond" evidence="11">
    <location>
        <begin position="103"/>
        <end position="121"/>
    </location>
</feature>
<dbReference type="SUPFAM" id="SSF57196">
    <property type="entry name" value="EGF/Laminin"/>
    <property type="match status" value="2"/>
</dbReference>
<proteinExistence type="inferred from homology"/>
<dbReference type="GO" id="GO:0016324">
    <property type="term" value="C:apical plasma membrane"/>
    <property type="evidence" value="ECO:0007669"/>
    <property type="project" value="TreeGrafter"/>
</dbReference>
<dbReference type="InterPro" id="IPR018097">
    <property type="entry name" value="EGF_Ca-bd_CS"/>
</dbReference>
<sequence>HLLTHGRTCSSDQFTCPTWYPGHPKCVPFSLVCDRVNDCGDGSDELHCTYDTCSSSQFTCGNGACISNYYICDGVNDCMDGSDEADSLCVTPQPTCAPGQYLCKSGECIEDSKVCNSLKDCQDNSDEKGCETILTSCKSHAKSCLFRLPLLSSFCAGVNECLSPPIHQCAQICTDTLTGYYCSCHPGYKLMPDGKACEDIDECLSTPAVCSQICENAFGSYHCKCAPGYIREPDGRTCRQNSGIAPCVPIWWKCDGQSDCGDGSDEPQTCPPRLCPIGQFQCQDGNCIFPGFICDNEPHCPDKSDEDATCSQKTCSPGQFQCANGRCLPFSYVCDAQDDCGDGSDEPYEICSKSDIRKRQFNRNKAIEKQEHYTVQ</sequence>
<dbReference type="InterPro" id="IPR001881">
    <property type="entry name" value="EGF-like_Ca-bd_dom"/>
</dbReference>
<dbReference type="FunFam" id="4.10.400.10:FF:000011">
    <property type="entry name" value="Low-density lipoprotein receptor-related protein 1"/>
    <property type="match status" value="1"/>
</dbReference>
<dbReference type="InterPro" id="IPR051221">
    <property type="entry name" value="LDLR-related"/>
</dbReference>
<dbReference type="InterPro" id="IPR026823">
    <property type="entry name" value="cEGF"/>
</dbReference>
<dbReference type="SMART" id="SM00192">
    <property type="entry name" value="LDLa"/>
    <property type="match status" value="6"/>
</dbReference>
<keyword evidence="9" id="KW-0675">Receptor</keyword>
<evidence type="ECO:0000256" key="11">
    <source>
        <dbReference type="PROSITE-ProRule" id="PRU00124"/>
    </source>
</evidence>
<dbReference type="InterPro" id="IPR002172">
    <property type="entry name" value="LDrepeatLR_classA_rpt"/>
</dbReference>
<dbReference type="GO" id="GO:0042562">
    <property type="term" value="F:hormone binding"/>
    <property type="evidence" value="ECO:0007669"/>
    <property type="project" value="TreeGrafter"/>
</dbReference>
<feature type="domain" description="EGF-like" evidence="12">
    <location>
        <begin position="223"/>
        <end position="238"/>
    </location>
</feature>
<dbReference type="Gene3D" id="4.10.400.10">
    <property type="entry name" value="Low-density Lipoprotein Receptor"/>
    <property type="match status" value="6"/>
</dbReference>
<evidence type="ECO:0000313" key="13">
    <source>
        <dbReference type="Ensembl" id="ENSAPOP00000026213.1"/>
    </source>
</evidence>
<organism evidence="13 14">
    <name type="scientific">Acanthochromis polyacanthus</name>
    <name type="common">spiny chromis</name>
    <dbReference type="NCBI Taxonomy" id="80966"/>
    <lineage>
        <taxon>Eukaryota</taxon>
        <taxon>Metazoa</taxon>
        <taxon>Chordata</taxon>
        <taxon>Craniata</taxon>
        <taxon>Vertebrata</taxon>
        <taxon>Euteleostomi</taxon>
        <taxon>Actinopterygii</taxon>
        <taxon>Neopterygii</taxon>
        <taxon>Teleostei</taxon>
        <taxon>Neoteleostei</taxon>
        <taxon>Acanthomorphata</taxon>
        <taxon>Ovalentaria</taxon>
        <taxon>Pomacentridae</taxon>
        <taxon>Acanthochromis</taxon>
    </lineage>
</organism>
<dbReference type="GO" id="GO:0005509">
    <property type="term" value="F:calcium ion binding"/>
    <property type="evidence" value="ECO:0007669"/>
    <property type="project" value="InterPro"/>
</dbReference>
<name>A0A3Q1G878_9TELE</name>
<evidence type="ECO:0000256" key="5">
    <source>
        <dbReference type="ARBA" id="ARBA00022737"/>
    </source>
</evidence>
<evidence type="ECO:0000313" key="14">
    <source>
        <dbReference type="Proteomes" id="UP000257200"/>
    </source>
</evidence>
<evidence type="ECO:0000256" key="6">
    <source>
        <dbReference type="ARBA" id="ARBA00022989"/>
    </source>
</evidence>
<dbReference type="InterPro" id="IPR036055">
    <property type="entry name" value="LDL_receptor-like_sf"/>
</dbReference>
<dbReference type="AlphaFoldDB" id="A0A3Q1G878"/>
<dbReference type="Pfam" id="PF00057">
    <property type="entry name" value="Ldl_recept_a"/>
    <property type="match status" value="6"/>
</dbReference>